<dbReference type="SUPFAM" id="SSF50685">
    <property type="entry name" value="Barwin-like endoglucanases"/>
    <property type="match status" value="1"/>
</dbReference>
<accession>A0ABN6L7H8</accession>
<evidence type="ECO:0000256" key="5">
    <source>
        <dbReference type="SAM" id="MobiDB-lite"/>
    </source>
</evidence>
<name>A0ABN6L7H8_9PROT</name>
<evidence type="ECO:0000313" key="8">
    <source>
        <dbReference type="Proteomes" id="UP001320209"/>
    </source>
</evidence>
<organism evidence="7 8">
    <name type="scientific">Candidatus Hydrogenosomobacter endosymbioticus</name>
    <dbReference type="NCBI Taxonomy" id="2558174"/>
    <lineage>
        <taxon>Bacteria</taxon>
        <taxon>Pseudomonadati</taxon>
        <taxon>Pseudomonadota</taxon>
        <taxon>Alphaproteobacteria</taxon>
        <taxon>Holosporales</taxon>
        <taxon>Holosporaceae</taxon>
        <taxon>Candidatus Hydrogenosomobacter</taxon>
    </lineage>
</organism>
<dbReference type="SUPFAM" id="SSF110997">
    <property type="entry name" value="Sporulation related repeat"/>
    <property type="match status" value="1"/>
</dbReference>
<sequence>MTRSICHSVAIRSATIGAISLVINACSATEYTSKKTLSPQRPTSKPYRIKGDWYFPQKHYELKEIGIASYYGIKDGFNGKKTATGERYDMMAMTAAHKTLPLPCVVYVKNLDNGRCAKVKVNDRGPYKSDFGPYKRGERIIDLSVRAAQELGFYNGGTANVLIQTLVEESLQLPENRAFFYGTNSVASQTTPQIHQEPRSISTNNQNYSFPAKNNKVETAIDTALTRSSQYASPYPQKTLLYSCLTNKMSTSHQCQKNPKNFEELISQTASKPNSINTKPNSNNQLHVYVCAHISSSKKEAGSIANKLRLTYKCTIQQSFSGSVAIYKVLIGPIPKPENAINILKNLASSGFPDAAVMTIK</sequence>
<dbReference type="InterPro" id="IPR034718">
    <property type="entry name" value="RlpA"/>
</dbReference>
<dbReference type="Gene3D" id="2.40.40.10">
    <property type="entry name" value="RlpA-like domain"/>
    <property type="match status" value="1"/>
</dbReference>
<feature type="domain" description="RlpA-like protein double-psi beta-barrel" evidence="6">
    <location>
        <begin position="65"/>
        <end position="162"/>
    </location>
</feature>
<dbReference type="InterPro" id="IPR012997">
    <property type="entry name" value="RplA"/>
</dbReference>
<dbReference type="EMBL" id="AP025225">
    <property type="protein sequence ID" value="BDB96090.1"/>
    <property type="molecule type" value="Genomic_DNA"/>
</dbReference>
<feature type="region of interest" description="Disordered" evidence="5">
    <location>
        <begin position="190"/>
        <end position="209"/>
    </location>
</feature>
<evidence type="ECO:0000256" key="3">
    <source>
        <dbReference type="HAMAP-Rule" id="MF_02071"/>
    </source>
</evidence>
<dbReference type="Pfam" id="PF03330">
    <property type="entry name" value="DPBB_1"/>
    <property type="match status" value="1"/>
</dbReference>
<protein>
    <recommendedName>
        <fullName evidence="3">Endolytic peptidoglycan transglycosylase RlpA</fullName>
        <ecNumber evidence="3">4.2.2.-</ecNumber>
    </recommendedName>
</protein>
<comment type="similarity">
    <text evidence="3 4">Belongs to the RlpA family.</text>
</comment>
<reference evidence="7" key="1">
    <citation type="submission" date="2021-10" db="EMBL/GenBank/DDBJ databases">
        <title>Genome Sequence of The Candidatus Hydrogeosomobacter endosymbioticus, an Intracellular Bacterial Symbiont of the Anaerobic Ciliate GW7.</title>
        <authorList>
            <person name="Shiohama Y."/>
            <person name="Shinzato N."/>
        </authorList>
    </citation>
    <scope>NUCLEOTIDE SEQUENCE [LARGE SCALE GENOMIC DNA]</scope>
    <source>
        <strain evidence="7">200920</strain>
    </source>
</reference>
<proteinExistence type="inferred from homology"/>
<comment type="function">
    <text evidence="3">Lytic transglycosylase with a strong preference for naked glycan strands that lack stem peptides.</text>
</comment>
<evidence type="ECO:0000256" key="2">
    <source>
        <dbReference type="ARBA" id="ARBA00023316"/>
    </source>
</evidence>
<dbReference type="PANTHER" id="PTHR34183:SF1">
    <property type="entry name" value="ENDOLYTIC PEPTIDOGLYCAN TRANSGLYCOSYLASE RLPA"/>
    <property type="match status" value="1"/>
</dbReference>
<dbReference type="Proteomes" id="UP001320209">
    <property type="component" value="Chromosome"/>
</dbReference>
<dbReference type="InterPro" id="IPR036908">
    <property type="entry name" value="RlpA-like_sf"/>
</dbReference>
<dbReference type="RefSeq" id="WP_236865506.1">
    <property type="nucleotide sequence ID" value="NZ_AP025225.1"/>
</dbReference>
<dbReference type="CDD" id="cd22268">
    <property type="entry name" value="DPBB_RlpA-like"/>
    <property type="match status" value="1"/>
</dbReference>
<gene>
    <name evidence="3" type="primary">rlpA</name>
    <name evidence="7" type="ORF">HYD_2230</name>
</gene>
<dbReference type="InterPro" id="IPR036680">
    <property type="entry name" value="SPOR-like_sf"/>
</dbReference>
<dbReference type="EC" id="4.2.2.-" evidence="3"/>
<keyword evidence="2 3" id="KW-0961">Cell wall biogenesis/degradation</keyword>
<dbReference type="HAMAP" id="MF_02071">
    <property type="entry name" value="RlpA"/>
    <property type="match status" value="1"/>
</dbReference>
<evidence type="ECO:0000256" key="4">
    <source>
        <dbReference type="RuleBase" id="RU003495"/>
    </source>
</evidence>
<keyword evidence="8" id="KW-1185">Reference proteome</keyword>
<dbReference type="InterPro" id="IPR009009">
    <property type="entry name" value="RlpA-like_DPBB"/>
</dbReference>
<evidence type="ECO:0000256" key="1">
    <source>
        <dbReference type="ARBA" id="ARBA00023239"/>
    </source>
</evidence>
<evidence type="ECO:0000313" key="7">
    <source>
        <dbReference type="EMBL" id="BDB96090.1"/>
    </source>
</evidence>
<keyword evidence="1 3" id="KW-0456">Lyase</keyword>
<evidence type="ECO:0000259" key="6">
    <source>
        <dbReference type="Pfam" id="PF03330"/>
    </source>
</evidence>
<dbReference type="NCBIfam" id="TIGR00413">
    <property type="entry name" value="rlpA"/>
    <property type="match status" value="1"/>
</dbReference>
<dbReference type="PANTHER" id="PTHR34183">
    <property type="entry name" value="ENDOLYTIC PEPTIDOGLYCAN TRANSGLYCOSYLASE RLPA"/>
    <property type="match status" value="1"/>
</dbReference>